<keyword evidence="1" id="KW-0472">Membrane</keyword>
<sequence>MAATEGGWGELGHDLWRRTKRPLRHATFVSFFIGSVVGIGGLGIWVELINLGRGDSPVDLASLRTALATFFPALVGSTCFQIILGRYLKALKAVTFPASIALAVVGFWLIFDRGLTAHKAITIAILATIVSLWFWWIANADNPDFFDETLPLAAVGGDTARPLDGNLDGFDA</sequence>
<dbReference type="EMBL" id="VOQR01000001">
    <property type="protein sequence ID" value="TXC71319.1"/>
    <property type="molecule type" value="Genomic_DNA"/>
</dbReference>
<protein>
    <submittedName>
        <fullName evidence="2">Uncharacterized protein</fullName>
    </submittedName>
</protein>
<evidence type="ECO:0000256" key="1">
    <source>
        <dbReference type="SAM" id="Phobius"/>
    </source>
</evidence>
<gene>
    <name evidence="2" type="ORF">FSB78_10475</name>
</gene>
<organism evidence="2 3">
    <name type="scientific">Sphingomonas ginsenosidivorax</name>
    <dbReference type="NCBI Taxonomy" id="862135"/>
    <lineage>
        <taxon>Bacteria</taxon>
        <taxon>Pseudomonadati</taxon>
        <taxon>Pseudomonadota</taxon>
        <taxon>Alphaproteobacteria</taxon>
        <taxon>Sphingomonadales</taxon>
        <taxon>Sphingomonadaceae</taxon>
        <taxon>Sphingomonas</taxon>
    </lineage>
</organism>
<feature type="transmembrane region" description="Helical" evidence="1">
    <location>
        <begin position="91"/>
        <end position="111"/>
    </location>
</feature>
<keyword evidence="3" id="KW-1185">Reference proteome</keyword>
<proteinExistence type="predicted"/>
<dbReference type="AlphaFoldDB" id="A0A5C6UF26"/>
<feature type="transmembrane region" description="Helical" evidence="1">
    <location>
        <begin position="117"/>
        <end position="138"/>
    </location>
</feature>
<name>A0A5C6UF26_9SPHN</name>
<keyword evidence="1" id="KW-0812">Transmembrane</keyword>
<feature type="transmembrane region" description="Helical" evidence="1">
    <location>
        <begin position="26"/>
        <end position="46"/>
    </location>
</feature>
<keyword evidence="1" id="KW-1133">Transmembrane helix</keyword>
<reference evidence="2 3" key="1">
    <citation type="journal article" date="2013" name="Antonie Van Leeuwenhoek">
        <title>Sphingomonas ginsenosidivorax sp. nov., with the ability to transform ginsenosides.</title>
        <authorList>
            <person name="Jin X.F."/>
            <person name="Kim J.K."/>
            <person name="Liu Q.M."/>
            <person name="Kang M.S."/>
            <person name="He D."/>
            <person name="Jin F.X."/>
            <person name="Kim S.C."/>
            <person name="Im W.T."/>
        </authorList>
    </citation>
    <scope>NUCLEOTIDE SEQUENCE [LARGE SCALE GENOMIC DNA]</scope>
    <source>
        <strain evidence="2 3">KHI67</strain>
    </source>
</reference>
<dbReference type="RefSeq" id="WP_147082488.1">
    <property type="nucleotide sequence ID" value="NZ_VOQR01000001.1"/>
</dbReference>
<accession>A0A5C6UF26</accession>
<dbReference type="OrthoDB" id="7865581at2"/>
<comment type="caution">
    <text evidence="2">The sequence shown here is derived from an EMBL/GenBank/DDBJ whole genome shotgun (WGS) entry which is preliminary data.</text>
</comment>
<dbReference type="Proteomes" id="UP000321250">
    <property type="component" value="Unassembled WGS sequence"/>
</dbReference>
<evidence type="ECO:0000313" key="2">
    <source>
        <dbReference type="EMBL" id="TXC71319.1"/>
    </source>
</evidence>
<evidence type="ECO:0000313" key="3">
    <source>
        <dbReference type="Proteomes" id="UP000321250"/>
    </source>
</evidence>
<feature type="transmembrane region" description="Helical" evidence="1">
    <location>
        <begin position="66"/>
        <end position="84"/>
    </location>
</feature>